<feature type="region of interest" description="Disordered" evidence="1">
    <location>
        <begin position="1"/>
        <end position="99"/>
    </location>
</feature>
<protein>
    <submittedName>
        <fullName evidence="2">Uncharacterized protein</fullName>
    </submittedName>
</protein>
<comment type="caution">
    <text evidence="2">The sequence shown here is derived from an EMBL/GenBank/DDBJ whole genome shotgun (WGS) entry which is preliminary data.</text>
</comment>
<dbReference type="AlphaFoldDB" id="A0AAV7X0U0"/>
<dbReference type="Proteomes" id="UP001066276">
    <property type="component" value="Chromosome 1_1"/>
</dbReference>
<accession>A0AAV7X0U0</accession>
<dbReference type="EMBL" id="JANPWB010000001">
    <property type="protein sequence ID" value="KAJ1218923.1"/>
    <property type="molecule type" value="Genomic_DNA"/>
</dbReference>
<keyword evidence="3" id="KW-1185">Reference proteome</keyword>
<evidence type="ECO:0000313" key="3">
    <source>
        <dbReference type="Proteomes" id="UP001066276"/>
    </source>
</evidence>
<proteinExistence type="predicted"/>
<organism evidence="2 3">
    <name type="scientific">Pleurodeles waltl</name>
    <name type="common">Iberian ribbed newt</name>
    <dbReference type="NCBI Taxonomy" id="8319"/>
    <lineage>
        <taxon>Eukaryota</taxon>
        <taxon>Metazoa</taxon>
        <taxon>Chordata</taxon>
        <taxon>Craniata</taxon>
        <taxon>Vertebrata</taxon>
        <taxon>Euteleostomi</taxon>
        <taxon>Amphibia</taxon>
        <taxon>Batrachia</taxon>
        <taxon>Caudata</taxon>
        <taxon>Salamandroidea</taxon>
        <taxon>Salamandridae</taxon>
        <taxon>Pleurodelinae</taxon>
        <taxon>Pleurodeles</taxon>
    </lineage>
</organism>
<name>A0AAV7X0U0_PLEWA</name>
<feature type="compositionally biased region" description="Polar residues" evidence="1">
    <location>
        <begin position="47"/>
        <end position="58"/>
    </location>
</feature>
<feature type="compositionally biased region" description="Low complexity" evidence="1">
    <location>
        <begin position="71"/>
        <end position="82"/>
    </location>
</feature>
<sequence length="99" mass="10665">MGAHSLPVRATPQAIQPLPDAPQLPPNSRSNACRQAPSPHHPLELTSRPSQGLPQTHECTGPIQLWAAPTQRAEAQSRQSQQVRNLSTVGPTIRPFTPA</sequence>
<reference evidence="2" key="1">
    <citation type="journal article" date="2022" name="bioRxiv">
        <title>Sequencing and chromosome-scale assembly of the giantPleurodeles waltlgenome.</title>
        <authorList>
            <person name="Brown T."/>
            <person name="Elewa A."/>
            <person name="Iarovenko S."/>
            <person name="Subramanian E."/>
            <person name="Araus A.J."/>
            <person name="Petzold A."/>
            <person name="Susuki M."/>
            <person name="Suzuki K.-i.T."/>
            <person name="Hayashi T."/>
            <person name="Toyoda A."/>
            <person name="Oliveira C."/>
            <person name="Osipova E."/>
            <person name="Leigh N.D."/>
            <person name="Simon A."/>
            <person name="Yun M.H."/>
        </authorList>
    </citation>
    <scope>NUCLEOTIDE SEQUENCE</scope>
    <source>
        <strain evidence="2">20211129_DDA</strain>
        <tissue evidence="2">Liver</tissue>
    </source>
</reference>
<gene>
    <name evidence="2" type="ORF">NDU88_006494</name>
</gene>
<evidence type="ECO:0000256" key="1">
    <source>
        <dbReference type="SAM" id="MobiDB-lite"/>
    </source>
</evidence>
<evidence type="ECO:0000313" key="2">
    <source>
        <dbReference type="EMBL" id="KAJ1218923.1"/>
    </source>
</evidence>